<dbReference type="Proteomes" id="UP001152531">
    <property type="component" value="Unassembled WGS sequence"/>
</dbReference>
<evidence type="ECO:0000313" key="1">
    <source>
        <dbReference type="EMBL" id="CAH6723092.1"/>
    </source>
</evidence>
<dbReference type="EMBL" id="CALSDN010000013">
    <property type="protein sequence ID" value="CAH6723092.1"/>
    <property type="molecule type" value="Genomic_DNA"/>
</dbReference>
<name>A0ACA9YDD1_9ASCO</name>
<sequence>MAPSVSNIADTDIQDRSLKAGKTPLENLLIRDDDIFQTSLNSDDYLESLAPIIKDALKSNGLSNLINNLNDIVKNKDEELTDLSLSSTQDINSCIDSIDKIHIDSSDLNRGLQEVSTFLNKSVYELISRKKNLLKSKELNSKINETTVVLNLCIQVLEITNRIHELIKQNKYFSALKLLDELTNIHLPKVENFSFAVKIYDSIPLLRKTIKDESFDNLCKWLSTNIERKLYDIGTSVFENLYDLQDNWNSIKKKNGSTFLSHKINSPVEIAMRDPALNYNIMSDKSLNIDLSTVYYAILAYQTLNESETLSKMYHREWLKKYNRVIYPITSSVRTSTFTSNKYADSSVAEFSDIHNLDEYLKKISAFFIVDKQINLATKFELRSNKNSDDLWESYASKLKPVLIKFLETHPFNIDELNDFKDLVGNFIQTMENNEFRVTEIYDVLVILVKEYLAPELIQQFRFDFLESIQSDHYMPLVVQDKVDYDNVMRICWYREDASFAPANVRSMPISFPFSEDYVHFCLGIRSLLEDLISFIGQHYSYELNDLNNIIVEEIFEKVLGDEKNTGIAYDLQDFINKNLSNKEVISQSYTNLEYYLFSIYEIGKLVNRRLKLYNGIGTNNIDSNGTLTLKAIKHFTKLRKYAEDSIFNMVDDKVRELLDMVEYDDWYPSIANHEANFSVKDFALFLENLFTSIFASLPSSFRTLGLFRSYDFIAQHFLTTLKEAEGYNKVAIDNFDLDVRHLEDSMNALSKSENTDLNDGGGTVSLQSTFTELRQCIDLLKLDNFDDFKKNPSFRTRKFDRVKYEDGLKLISKMHIDDGDASNLSGADESFNNTSSHSVNDQQSILSSATASKFAQFGNRFKSGS</sequence>
<evidence type="ECO:0000313" key="2">
    <source>
        <dbReference type="Proteomes" id="UP001152531"/>
    </source>
</evidence>
<comment type="caution">
    <text evidence="1">The sequence shown here is derived from an EMBL/GenBank/DDBJ whole genome shotgun (WGS) entry which is preliminary data.</text>
</comment>
<keyword evidence="2" id="KW-1185">Reference proteome</keyword>
<accession>A0ACA9YDD1</accession>
<organism evidence="1 2">
    <name type="scientific">[Candida] jaroonii</name>
    <dbReference type="NCBI Taxonomy" id="467808"/>
    <lineage>
        <taxon>Eukaryota</taxon>
        <taxon>Fungi</taxon>
        <taxon>Dikarya</taxon>
        <taxon>Ascomycota</taxon>
        <taxon>Saccharomycotina</taxon>
        <taxon>Pichiomycetes</taxon>
        <taxon>Debaryomycetaceae</taxon>
        <taxon>Yamadazyma</taxon>
    </lineage>
</organism>
<reference evidence="1" key="1">
    <citation type="submission" date="2022-06" db="EMBL/GenBank/DDBJ databases">
        <authorList>
            <person name="Legras J.-L."/>
            <person name="Devillers H."/>
            <person name="Grondin C."/>
        </authorList>
    </citation>
    <scope>NUCLEOTIDE SEQUENCE</scope>
    <source>
        <strain evidence="1">CLIB 1444</strain>
    </source>
</reference>
<proteinExistence type="predicted"/>
<gene>
    <name evidence="1" type="ORF">CLIB1444_13S00144</name>
</gene>
<protein>
    <submittedName>
        <fullName evidence="1">Exocyst complex component Sec15p</fullName>
    </submittedName>
</protein>